<name>A0ABP9PSU9_9BACT</name>
<keyword evidence="4" id="KW-1185">Reference proteome</keyword>
<evidence type="ECO:0000313" key="3">
    <source>
        <dbReference type="EMBL" id="GAA5150120.1"/>
    </source>
</evidence>
<evidence type="ECO:0000256" key="2">
    <source>
        <dbReference type="SAM" id="SignalP"/>
    </source>
</evidence>
<dbReference type="EMBL" id="BAABIA010000017">
    <property type="protein sequence ID" value="GAA5150120.1"/>
    <property type="molecule type" value="Genomic_DNA"/>
</dbReference>
<sequence length="349" mass="39870">MKHAIHHLTILCFLLGLSTAHGFDPVTFIASDNRSRFTLISEKEIEFTEGQSTLLGQYSLQPNKTIRVTIPILGSVQVRYLQPEGPNFRENKKLFIPESAYAEFLRQREQAKQQEAAMKEKIKADNAALLKESMKNHQQLETFVDVNGETRWVLYDSMLAIREPGIEEKQIWFGLMGTIGPSLTPNVLSIHDRKLEFPTAKEKDAAALRIDSAVLKWHSKYAGLRYQRSTNVNVRIPKYRDLPKNPNIEGLWVQKIQTPEGLREMAKFRVVSTPQGFTMTSESPGVEVKIFDIAHTVNPAGDQWTFKSDWGQLGVAEFKLEKFNQVQFEGYSYLNGSFADYNLFLRVEP</sequence>
<gene>
    <name evidence="3" type="ORF">GCM10023213_48710</name>
</gene>
<comment type="caution">
    <text evidence="3">The sequence shown here is derived from an EMBL/GenBank/DDBJ whole genome shotgun (WGS) entry which is preliminary data.</text>
</comment>
<organism evidence="3 4">
    <name type="scientific">Prosthecobacter algae</name>
    <dbReference type="NCBI Taxonomy" id="1144682"/>
    <lineage>
        <taxon>Bacteria</taxon>
        <taxon>Pseudomonadati</taxon>
        <taxon>Verrucomicrobiota</taxon>
        <taxon>Verrucomicrobiia</taxon>
        <taxon>Verrucomicrobiales</taxon>
        <taxon>Verrucomicrobiaceae</taxon>
        <taxon>Prosthecobacter</taxon>
    </lineage>
</organism>
<proteinExistence type="predicted"/>
<evidence type="ECO:0000256" key="1">
    <source>
        <dbReference type="SAM" id="Coils"/>
    </source>
</evidence>
<dbReference type="Proteomes" id="UP001499852">
    <property type="component" value="Unassembled WGS sequence"/>
</dbReference>
<accession>A0ABP9PSU9</accession>
<dbReference type="RefSeq" id="WP_345739035.1">
    <property type="nucleotide sequence ID" value="NZ_BAABIA010000017.1"/>
</dbReference>
<evidence type="ECO:0000313" key="4">
    <source>
        <dbReference type="Proteomes" id="UP001499852"/>
    </source>
</evidence>
<feature type="chain" id="PRO_5046336880" evidence="2">
    <location>
        <begin position="23"/>
        <end position="349"/>
    </location>
</feature>
<reference evidence="4" key="1">
    <citation type="journal article" date="2019" name="Int. J. Syst. Evol. Microbiol.">
        <title>The Global Catalogue of Microorganisms (GCM) 10K type strain sequencing project: providing services to taxonomists for standard genome sequencing and annotation.</title>
        <authorList>
            <consortium name="The Broad Institute Genomics Platform"/>
            <consortium name="The Broad Institute Genome Sequencing Center for Infectious Disease"/>
            <person name="Wu L."/>
            <person name="Ma J."/>
        </authorList>
    </citation>
    <scope>NUCLEOTIDE SEQUENCE [LARGE SCALE GENOMIC DNA]</scope>
    <source>
        <strain evidence="4">JCM 18053</strain>
    </source>
</reference>
<feature type="signal peptide" evidence="2">
    <location>
        <begin position="1"/>
        <end position="22"/>
    </location>
</feature>
<keyword evidence="2" id="KW-0732">Signal</keyword>
<feature type="coiled-coil region" evidence="1">
    <location>
        <begin position="101"/>
        <end position="128"/>
    </location>
</feature>
<keyword evidence="1" id="KW-0175">Coiled coil</keyword>
<protein>
    <submittedName>
        <fullName evidence="3">Uncharacterized protein</fullName>
    </submittedName>
</protein>